<evidence type="ECO:0000313" key="3">
    <source>
        <dbReference type="Proteomes" id="UP001157006"/>
    </source>
</evidence>
<evidence type="ECO:0000256" key="1">
    <source>
        <dbReference type="SAM" id="SignalP"/>
    </source>
</evidence>
<accession>A0AAV1AAS0</accession>
<gene>
    <name evidence="2" type="ORF">VFH_IV040320</name>
</gene>
<feature type="chain" id="PRO_5043617501" evidence="1">
    <location>
        <begin position="30"/>
        <end position="126"/>
    </location>
</feature>
<dbReference type="Proteomes" id="UP001157006">
    <property type="component" value="Chromosome 4"/>
</dbReference>
<keyword evidence="3" id="KW-1185">Reference proteome</keyword>
<dbReference type="EMBL" id="OX451739">
    <property type="protein sequence ID" value="CAI8607486.1"/>
    <property type="molecule type" value="Genomic_DNA"/>
</dbReference>
<reference evidence="2 3" key="1">
    <citation type="submission" date="2023-01" db="EMBL/GenBank/DDBJ databases">
        <authorList>
            <person name="Kreplak J."/>
        </authorList>
    </citation>
    <scope>NUCLEOTIDE SEQUENCE [LARGE SCALE GENOMIC DNA]</scope>
</reference>
<protein>
    <submittedName>
        <fullName evidence="2">Uncharacterized protein</fullName>
    </submittedName>
</protein>
<dbReference type="AlphaFoldDB" id="A0AAV1AAS0"/>
<evidence type="ECO:0000313" key="2">
    <source>
        <dbReference type="EMBL" id="CAI8607486.1"/>
    </source>
</evidence>
<sequence>MLTLFSLLIQFPLLMHTVLRVMLLSCVDGVCRLARGAAVLILAEGVQKCVAEVKVVIGEDAMLKDLVPRLFSRLLLIFGEFLLLKVMGYLEQMVGDVYECEERGPMGVRRFVKKFKGVITVVVFFD</sequence>
<feature type="signal peptide" evidence="1">
    <location>
        <begin position="1"/>
        <end position="29"/>
    </location>
</feature>
<name>A0AAV1AAS0_VICFA</name>
<organism evidence="2 3">
    <name type="scientific">Vicia faba</name>
    <name type="common">Broad bean</name>
    <name type="synonym">Faba vulgaris</name>
    <dbReference type="NCBI Taxonomy" id="3906"/>
    <lineage>
        <taxon>Eukaryota</taxon>
        <taxon>Viridiplantae</taxon>
        <taxon>Streptophyta</taxon>
        <taxon>Embryophyta</taxon>
        <taxon>Tracheophyta</taxon>
        <taxon>Spermatophyta</taxon>
        <taxon>Magnoliopsida</taxon>
        <taxon>eudicotyledons</taxon>
        <taxon>Gunneridae</taxon>
        <taxon>Pentapetalae</taxon>
        <taxon>rosids</taxon>
        <taxon>fabids</taxon>
        <taxon>Fabales</taxon>
        <taxon>Fabaceae</taxon>
        <taxon>Papilionoideae</taxon>
        <taxon>50 kb inversion clade</taxon>
        <taxon>NPAAA clade</taxon>
        <taxon>Hologalegina</taxon>
        <taxon>IRL clade</taxon>
        <taxon>Fabeae</taxon>
        <taxon>Vicia</taxon>
    </lineage>
</organism>
<proteinExistence type="predicted"/>
<keyword evidence="1" id="KW-0732">Signal</keyword>